<feature type="transmembrane region" description="Helical" evidence="1">
    <location>
        <begin position="12"/>
        <end position="33"/>
    </location>
</feature>
<keyword evidence="1" id="KW-0472">Membrane</keyword>
<protein>
    <submittedName>
        <fullName evidence="2">Uncharacterized protein</fullName>
    </submittedName>
</protein>
<keyword evidence="1" id="KW-0812">Transmembrane</keyword>
<dbReference type="EMBL" id="GBXM01080952">
    <property type="protein sequence ID" value="JAH27625.1"/>
    <property type="molecule type" value="Transcribed_RNA"/>
</dbReference>
<evidence type="ECO:0000256" key="1">
    <source>
        <dbReference type="SAM" id="Phobius"/>
    </source>
</evidence>
<name>A0A0E9RGM2_ANGAN</name>
<accession>A0A0E9RGM2</accession>
<dbReference type="AlphaFoldDB" id="A0A0E9RGM2"/>
<keyword evidence="1" id="KW-1133">Transmembrane helix</keyword>
<sequence length="76" mass="8751">MFSKFQDWCNKVPLTLLWVCIYCGSIFYLVILLKLTSANILGVSLQTFLNQKVFAHSVTYYKGLHKALENMKICLS</sequence>
<reference evidence="2" key="2">
    <citation type="journal article" date="2015" name="Fish Shellfish Immunol.">
        <title>Early steps in the European eel (Anguilla anguilla)-Vibrio vulnificus interaction in the gills: Role of the RtxA13 toxin.</title>
        <authorList>
            <person name="Callol A."/>
            <person name="Pajuelo D."/>
            <person name="Ebbesson L."/>
            <person name="Teles M."/>
            <person name="MacKenzie S."/>
            <person name="Amaro C."/>
        </authorList>
    </citation>
    <scope>NUCLEOTIDE SEQUENCE</scope>
</reference>
<proteinExistence type="predicted"/>
<evidence type="ECO:0000313" key="2">
    <source>
        <dbReference type="EMBL" id="JAH27625.1"/>
    </source>
</evidence>
<reference evidence="2" key="1">
    <citation type="submission" date="2014-11" db="EMBL/GenBank/DDBJ databases">
        <authorList>
            <person name="Amaro Gonzalez C."/>
        </authorList>
    </citation>
    <scope>NUCLEOTIDE SEQUENCE</scope>
</reference>
<organism evidence="2">
    <name type="scientific">Anguilla anguilla</name>
    <name type="common">European freshwater eel</name>
    <name type="synonym">Muraena anguilla</name>
    <dbReference type="NCBI Taxonomy" id="7936"/>
    <lineage>
        <taxon>Eukaryota</taxon>
        <taxon>Metazoa</taxon>
        <taxon>Chordata</taxon>
        <taxon>Craniata</taxon>
        <taxon>Vertebrata</taxon>
        <taxon>Euteleostomi</taxon>
        <taxon>Actinopterygii</taxon>
        <taxon>Neopterygii</taxon>
        <taxon>Teleostei</taxon>
        <taxon>Anguilliformes</taxon>
        <taxon>Anguillidae</taxon>
        <taxon>Anguilla</taxon>
    </lineage>
</organism>